<gene>
    <name evidence="2" type="ORF">CCAM_LOCUS21092</name>
</gene>
<dbReference type="Proteomes" id="UP000595140">
    <property type="component" value="Unassembled WGS sequence"/>
</dbReference>
<organism evidence="2 3">
    <name type="scientific">Cuscuta campestris</name>
    <dbReference type="NCBI Taxonomy" id="132261"/>
    <lineage>
        <taxon>Eukaryota</taxon>
        <taxon>Viridiplantae</taxon>
        <taxon>Streptophyta</taxon>
        <taxon>Embryophyta</taxon>
        <taxon>Tracheophyta</taxon>
        <taxon>Spermatophyta</taxon>
        <taxon>Magnoliopsida</taxon>
        <taxon>eudicotyledons</taxon>
        <taxon>Gunneridae</taxon>
        <taxon>Pentapetalae</taxon>
        <taxon>asterids</taxon>
        <taxon>lamiids</taxon>
        <taxon>Solanales</taxon>
        <taxon>Convolvulaceae</taxon>
        <taxon>Cuscuteae</taxon>
        <taxon>Cuscuta</taxon>
        <taxon>Cuscuta subgen. Grammica</taxon>
        <taxon>Cuscuta sect. Cleistogrammica</taxon>
    </lineage>
</organism>
<dbReference type="AlphaFoldDB" id="A0A484LTK3"/>
<feature type="region of interest" description="Disordered" evidence="1">
    <location>
        <begin position="20"/>
        <end position="40"/>
    </location>
</feature>
<reference evidence="2 3" key="1">
    <citation type="submission" date="2018-04" db="EMBL/GenBank/DDBJ databases">
        <authorList>
            <person name="Vogel A."/>
        </authorList>
    </citation>
    <scope>NUCLEOTIDE SEQUENCE [LARGE SCALE GENOMIC DNA]</scope>
</reference>
<accession>A0A484LTK3</accession>
<keyword evidence="3" id="KW-1185">Reference proteome</keyword>
<proteinExistence type="predicted"/>
<evidence type="ECO:0000313" key="3">
    <source>
        <dbReference type="Proteomes" id="UP000595140"/>
    </source>
</evidence>
<dbReference type="EMBL" id="OOIL02001925">
    <property type="protein sequence ID" value="VFQ79316.1"/>
    <property type="molecule type" value="Genomic_DNA"/>
</dbReference>
<protein>
    <submittedName>
        <fullName evidence="2">Uncharacterized protein</fullName>
    </submittedName>
</protein>
<name>A0A484LTK3_9ASTE</name>
<evidence type="ECO:0000256" key="1">
    <source>
        <dbReference type="SAM" id="MobiDB-lite"/>
    </source>
</evidence>
<sequence length="95" mass="10462">METVGEFLRRFNINRLRRRCSGDGERTPAKRSGIRRLPSGDVQSATTIYSGEPAQTSCGSPLLWRLNQRRELSQRNPARNLVASLCSGENSGGGV</sequence>
<evidence type="ECO:0000313" key="2">
    <source>
        <dbReference type="EMBL" id="VFQ79316.1"/>
    </source>
</evidence>